<evidence type="ECO:0000256" key="3">
    <source>
        <dbReference type="ARBA" id="ARBA00023163"/>
    </source>
</evidence>
<dbReference type="PRINTS" id="PR00455">
    <property type="entry name" value="HTHTETR"/>
</dbReference>
<evidence type="ECO:0000313" key="7">
    <source>
        <dbReference type="Proteomes" id="UP001151234"/>
    </source>
</evidence>
<keyword evidence="1" id="KW-0805">Transcription regulation</keyword>
<sequence>MPKAAETRVRRSQAKILAAAEATFLHNGFLGTSMDAVADQAGVSKQTVYSNFGSKEALFLRVVHEMTGAAAAELLEIEPECTYPVSARDYFYSASVAQLNVVMTPRLMRLRRMVIGEVERFPELGRELHKHGPKPSINKFARAISHYQLSGQLIECDPAKAATHYNWLLMGEPVNAAMLLGEAGLPTKTQMRAHTSECVELFFNAYGTLKSQPQVCV</sequence>
<dbReference type="InterPro" id="IPR009057">
    <property type="entry name" value="Homeodomain-like_sf"/>
</dbReference>
<dbReference type="GO" id="GO:0000976">
    <property type="term" value="F:transcription cis-regulatory region binding"/>
    <property type="evidence" value="ECO:0007669"/>
    <property type="project" value="TreeGrafter"/>
</dbReference>
<evidence type="ECO:0000256" key="1">
    <source>
        <dbReference type="ARBA" id="ARBA00023015"/>
    </source>
</evidence>
<keyword evidence="7" id="KW-1185">Reference proteome</keyword>
<reference evidence="6" key="1">
    <citation type="submission" date="2022-11" db="EMBL/GenBank/DDBJ databases">
        <title>Draft genome sequence of Hoeflea poritis E7-10 and Hoeflea prorocentri PM5-8, separated from scleractinian coral Porites lutea and marine dinoflagellate.</title>
        <authorList>
            <person name="Zhang G."/>
            <person name="Wei Q."/>
            <person name="Cai L."/>
        </authorList>
    </citation>
    <scope>NUCLEOTIDE SEQUENCE</scope>
    <source>
        <strain evidence="6">PM5-8</strain>
    </source>
</reference>
<dbReference type="PANTHER" id="PTHR30055:SF146">
    <property type="entry name" value="HTH-TYPE TRANSCRIPTIONAL DUAL REGULATOR CECR"/>
    <property type="match status" value="1"/>
</dbReference>
<dbReference type="Proteomes" id="UP001151234">
    <property type="component" value="Unassembled WGS sequence"/>
</dbReference>
<accession>A0A9X3UIZ2</accession>
<dbReference type="InterPro" id="IPR050109">
    <property type="entry name" value="HTH-type_TetR-like_transc_reg"/>
</dbReference>
<feature type="DNA-binding region" description="H-T-H motif" evidence="4">
    <location>
        <begin position="33"/>
        <end position="52"/>
    </location>
</feature>
<dbReference type="GO" id="GO:0003700">
    <property type="term" value="F:DNA-binding transcription factor activity"/>
    <property type="evidence" value="ECO:0007669"/>
    <property type="project" value="TreeGrafter"/>
</dbReference>
<feature type="domain" description="HTH tetR-type" evidence="5">
    <location>
        <begin position="10"/>
        <end position="70"/>
    </location>
</feature>
<evidence type="ECO:0000256" key="4">
    <source>
        <dbReference type="PROSITE-ProRule" id="PRU00335"/>
    </source>
</evidence>
<proteinExistence type="predicted"/>
<evidence type="ECO:0000259" key="5">
    <source>
        <dbReference type="PROSITE" id="PS50977"/>
    </source>
</evidence>
<gene>
    <name evidence="6" type="ORF">OQ273_12185</name>
</gene>
<dbReference type="Gene3D" id="1.10.357.10">
    <property type="entry name" value="Tetracycline Repressor, domain 2"/>
    <property type="match status" value="1"/>
</dbReference>
<dbReference type="Pfam" id="PF00440">
    <property type="entry name" value="TetR_N"/>
    <property type="match status" value="1"/>
</dbReference>
<dbReference type="RefSeq" id="WP_267990775.1">
    <property type="nucleotide sequence ID" value="NZ_JAPJZI010000001.1"/>
</dbReference>
<dbReference type="PANTHER" id="PTHR30055">
    <property type="entry name" value="HTH-TYPE TRANSCRIPTIONAL REGULATOR RUTR"/>
    <property type="match status" value="1"/>
</dbReference>
<dbReference type="InterPro" id="IPR001647">
    <property type="entry name" value="HTH_TetR"/>
</dbReference>
<dbReference type="InterPro" id="IPR039536">
    <property type="entry name" value="TetR_C_Proteobacteria"/>
</dbReference>
<evidence type="ECO:0000313" key="6">
    <source>
        <dbReference type="EMBL" id="MDA5399334.1"/>
    </source>
</evidence>
<dbReference type="Pfam" id="PF14246">
    <property type="entry name" value="TetR_C_7"/>
    <property type="match status" value="1"/>
</dbReference>
<protein>
    <submittedName>
        <fullName evidence="6">TetR/AcrR family transcriptional regulator</fullName>
    </submittedName>
</protein>
<keyword evidence="2 4" id="KW-0238">DNA-binding</keyword>
<dbReference type="FunFam" id="1.10.10.60:FF:000141">
    <property type="entry name" value="TetR family transcriptional regulator"/>
    <property type="match status" value="1"/>
</dbReference>
<evidence type="ECO:0000256" key="2">
    <source>
        <dbReference type="ARBA" id="ARBA00023125"/>
    </source>
</evidence>
<keyword evidence="3" id="KW-0804">Transcription</keyword>
<name>A0A9X3UIZ2_9HYPH</name>
<dbReference type="PROSITE" id="PS50977">
    <property type="entry name" value="HTH_TETR_2"/>
    <property type="match status" value="1"/>
</dbReference>
<dbReference type="SUPFAM" id="SSF46689">
    <property type="entry name" value="Homeodomain-like"/>
    <property type="match status" value="1"/>
</dbReference>
<organism evidence="6 7">
    <name type="scientific">Hoeflea prorocentri</name>
    <dbReference type="NCBI Taxonomy" id="1922333"/>
    <lineage>
        <taxon>Bacteria</taxon>
        <taxon>Pseudomonadati</taxon>
        <taxon>Pseudomonadota</taxon>
        <taxon>Alphaproteobacteria</taxon>
        <taxon>Hyphomicrobiales</taxon>
        <taxon>Rhizobiaceae</taxon>
        <taxon>Hoeflea</taxon>
    </lineage>
</organism>
<comment type="caution">
    <text evidence="6">The sequence shown here is derived from an EMBL/GenBank/DDBJ whole genome shotgun (WGS) entry which is preliminary data.</text>
</comment>
<dbReference type="AlphaFoldDB" id="A0A9X3UIZ2"/>
<dbReference type="EMBL" id="JAPJZI010000001">
    <property type="protein sequence ID" value="MDA5399334.1"/>
    <property type="molecule type" value="Genomic_DNA"/>
</dbReference>